<accession>A0A6A4QX93</accession>
<comment type="caution">
    <text evidence="1">The sequence shown here is derived from an EMBL/GenBank/DDBJ whole genome shotgun (WGS) entry which is preliminary data.</text>
</comment>
<reference evidence="2" key="1">
    <citation type="journal article" date="2020" name="Nat. Commun.">
        <title>Genome sequence of the cluster root forming white lupin.</title>
        <authorList>
            <person name="Hufnagel B."/>
            <person name="Marques A."/>
            <person name="Soriano A."/>
            <person name="Marques L."/>
            <person name="Divol F."/>
            <person name="Doumas P."/>
            <person name="Sallet E."/>
            <person name="Mancinotti D."/>
            <person name="Carrere S."/>
            <person name="Marande W."/>
            <person name="Arribat S."/>
            <person name="Keller J."/>
            <person name="Huneau C."/>
            <person name="Blein T."/>
            <person name="Aime D."/>
            <person name="Laguerre M."/>
            <person name="Taylor J."/>
            <person name="Schubert V."/>
            <person name="Nelson M."/>
            <person name="Geu-Flores F."/>
            <person name="Crespi M."/>
            <person name="Gallardo-Guerrero K."/>
            <person name="Delaux P.-M."/>
            <person name="Salse J."/>
            <person name="Berges H."/>
            <person name="Guyot R."/>
            <person name="Gouzy J."/>
            <person name="Peret B."/>
        </authorList>
    </citation>
    <scope>NUCLEOTIDE SEQUENCE [LARGE SCALE GENOMIC DNA]</scope>
    <source>
        <strain evidence="2">cv. Amiga</strain>
    </source>
</reference>
<evidence type="ECO:0000313" key="2">
    <source>
        <dbReference type="Proteomes" id="UP000447434"/>
    </source>
</evidence>
<protein>
    <submittedName>
        <fullName evidence="1">Uncharacterized protein</fullName>
    </submittedName>
</protein>
<evidence type="ECO:0000313" key="1">
    <source>
        <dbReference type="EMBL" id="KAE9619008.1"/>
    </source>
</evidence>
<gene>
    <name evidence="1" type="ORF">Lalb_Chr02g0148661</name>
</gene>
<dbReference type="Proteomes" id="UP000447434">
    <property type="component" value="Chromosome 2"/>
</dbReference>
<organism evidence="1 2">
    <name type="scientific">Lupinus albus</name>
    <name type="common">White lupine</name>
    <name type="synonym">Lupinus termis</name>
    <dbReference type="NCBI Taxonomy" id="3870"/>
    <lineage>
        <taxon>Eukaryota</taxon>
        <taxon>Viridiplantae</taxon>
        <taxon>Streptophyta</taxon>
        <taxon>Embryophyta</taxon>
        <taxon>Tracheophyta</taxon>
        <taxon>Spermatophyta</taxon>
        <taxon>Magnoliopsida</taxon>
        <taxon>eudicotyledons</taxon>
        <taxon>Gunneridae</taxon>
        <taxon>Pentapetalae</taxon>
        <taxon>rosids</taxon>
        <taxon>fabids</taxon>
        <taxon>Fabales</taxon>
        <taxon>Fabaceae</taxon>
        <taxon>Papilionoideae</taxon>
        <taxon>50 kb inversion clade</taxon>
        <taxon>genistoids sensu lato</taxon>
        <taxon>core genistoids</taxon>
        <taxon>Genisteae</taxon>
        <taxon>Lupinus</taxon>
    </lineage>
</organism>
<proteinExistence type="predicted"/>
<dbReference type="AlphaFoldDB" id="A0A6A4QX93"/>
<name>A0A6A4QX93_LUPAL</name>
<sequence length="106" mass="11994">MSITSVPLLKVQLPNIVDLHLEPCTVLSFLKPNPFPNVPSAISPRSKRIWFLHSQKSPTLDPISTTSQLPCQKFSFSIIPKALLYKYEGNTFTFVEKSIIFMSQVE</sequence>
<dbReference type="EMBL" id="WOCE01000002">
    <property type="protein sequence ID" value="KAE9619008.1"/>
    <property type="molecule type" value="Genomic_DNA"/>
</dbReference>
<keyword evidence="2" id="KW-1185">Reference proteome</keyword>